<dbReference type="EMBL" id="FPJO01000002">
    <property type="protein sequence ID" value="SFX31944.1"/>
    <property type="molecule type" value="Genomic_DNA"/>
</dbReference>
<dbReference type="Proteomes" id="UP000181909">
    <property type="component" value="Unassembled WGS sequence"/>
</dbReference>
<dbReference type="OrthoDB" id="9833334at2"/>
<organism evidence="1 2">
    <name type="scientific">Streptomyces atratus</name>
    <dbReference type="NCBI Taxonomy" id="1893"/>
    <lineage>
        <taxon>Bacteria</taxon>
        <taxon>Bacillati</taxon>
        <taxon>Actinomycetota</taxon>
        <taxon>Actinomycetes</taxon>
        <taxon>Kitasatosporales</taxon>
        <taxon>Streptomycetaceae</taxon>
        <taxon>Streptomyces</taxon>
    </lineage>
</organism>
<dbReference type="AlphaFoldDB" id="A0A1K1W3F1"/>
<dbReference type="RefSeq" id="WP_143166450.1">
    <property type="nucleotide sequence ID" value="NZ_FPJO01000002.1"/>
</dbReference>
<sequence length="144" mass="15974">MLPGTTTYAKVKSGKQTLRSGIAGVDPDGCKPGAGWNAIVTWNLGKVTKDSIRVNSINIRHSNGRTLNVGSLSIVDDTKTVWNKGYGWYLPKGAVNKPYTINKTLKVKKHKAYLVIRGQIADAPNERIECHQISRVYFYLKQKS</sequence>
<protein>
    <submittedName>
        <fullName evidence="1">Uncharacterized protein</fullName>
    </submittedName>
</protein>
<evidence type="ECO:0000313" key="2">
    <source>
        <dbReference type="Proteomes" id="UP000181909"/>
    </source>
</evidence>
<proteinExistence type="predicted"/>
<name>A0A1K1W3F1_STRAR</name>
<gene>
    <name evidence="1" type="ORF">SAMN02787144_1002269</name>
</gene>
<accession>A0A1K1W3F1</accession>
<evidence type="ECO:0000313" key="1">
    <source>
        <dbReference type="EMBL" id="SFX31944.1"/>
    </source>
</evidence>
<reference evidence="1 2" key="1">
    <citation type="submission" date="2016-11" db="EMBL/GenBank/DDBJ databases">
        <authorList>
            <person name="Jaros S."/>
            <person name="Januszkiewicz K."/>
            <person name="Wedrychowicz H."/>
        </authorList>
    </citation>
    <scope>NUCLEOTIDE SEQUENCE [LARGE SCALE GENOMIC DNA]</scope>
    <source>
        <strain evidence="1 2">OK807</strain>
    </source>
</reference>